<feature type="non-terminal residue" evidence="2">
    <location>
        <position position="1"/>
    </location>
</feature>
<evidence type="ECO:0000313" key="3">
    <source>
        <dbReference type="Proteomes" id="UP000750711"/>
    </source>
</evidence>
<dbReference type="AlphaFoldDB" id="A0A9P8KZZ7"/>
<dbReference type="Proteomes" id="UP000750711">
    <property type="component" value="Unassembled WGS sequence"/>
</dbReference>
<accession>A0A9P8KZZ7</accession>
<reference evidence="2" key="1">
    <citation type="submission" date="2021-03" db="EMBL/GenBank/DDBJ databases">
        <title>Comparative genomics and phylogenomic investigation of the class Geoglossomycetes provide insights into ecological specialization and systematics.</title>
        <authorList>
            <person name="Melie T."/>
            <person name="Pirro S."/>
            <person name="Miller A.N."/>
            <person name="Quandt A."/>
        </authorList>
    </citation>
    <scope>NUCLEOTIDE SEQUENCE</scope>
    <source>
        <strain evidence="2">CAQ_001_2017</strain>
    </source>
</reference>
<protein>
    <submittedName>
        <fullName evidence="2">Uncharacterized protein</fullName>
    </submittedName>
</protein>
<organism evidence="2 3">
    <name type="scientific">Trichoglossum hirsutum</name>
    <dbReference type="NCBI Taxonomy" id="265104"/>
    <lineage>
        <taxon>Eukaryota</taxon>
        <taxon>Fungi</taxon>
        <taxon>Dikarya</taxon>
        <taxon>Ascomycota</taxon>
        <taxon>Pezizomycotina</taxon>
        <taxon>Geoglossomycetes</taxon>
        <taxon>Geoglossales</taxon>
        <taxon>Geoglossaceae</taxon>
        <taxon>Trichoglossum</taxon>
    </lineage>
</organism>
<comment type="caution">
    <text evidence="2">The sequence shown here is derived from an EMBL/GenBank/DDBJ whole genome shotgun (WGS) entry which is preliminary data.</text>
</comment>
<dbReference type="EMBL" id="JAGHQM010004325">
    <property type="protein sequence ID" value="KAH0536303.1"/>
    <property type="molecule type" value="Genomic_DNA"/>
</dbReference>
<evidence type="ECO:0000313" key="2">
    <source>
        <dbReference type="EMBL" id="KAH0536303.1"/>
    </source>
</evidence>
<keyword evidence="3" id="KW-1185">Reference proteome</keyword>
<gene>
    <name evidence="2" type="ORF">GP486_008895</name>
</gene>
<sequence>DSNPFSPANTGGGDDDGSVVPGTTRPPSSPSATASSGSMSEMCSRIRQFSARPRQETLTLALRFTTWGSSPTKSDRIRVYKPIMVRVGKGKLLPLTTEAYNIV</sequence>
<proteinExistence type="predicted"/>
<evidence type="ECO:0000256" key="1">
    <source>
        <dbReference type="SAM" id="MobiDB-lite"/>
    </source>
</evidence>
<feature type="region of interest" description="Disordered" evidence="1">
    <location>
        <begin position="1"/>
        <end position="43"/>
    </location>
</feature>
<name>A0A9P8KZZ7_9PEZI</name>
<feature type="compositionally biased region" description="Low complexity" evidence="1">
    <location>
        <begin position="18"/>
        <end position="38"/>
    </location>
</feature>